<evidence type="ECO:0000256" key="1">
    <source>
        <dbReference type="ARBA" id="ARBA00022729"/>
    </source>
</evidence>
<dbReference type="EMBL" id="JAIPUX010005289">
    <property type="protein sequence ID" value="KAH0618824.1"/>
    <property type="molecule type" value="Genomic_DNA"/>
</dbReference>
<name>A0ABQ7SNC8_PHRPL</name>
<gene>
    <name evidence="6" type="ORF">JD844_018318</name>
</gene>
<dbReference type="InterPro" id="IPR036179">
    <property type="entry name" value="Ig-like_dom_sf"/>
</dbReference>
<dbReference type="PANTHER" id="PTHR16423">
    <property type="entry name" value="TREM-LIKE TRANSCRIPT PROTEIN"/>
    <property type="match status" value="1"/>
</dbReference>
<dbReference type="SMART" id="SM00409">
    <property type="entry name" value="IG"/>
    <property type="match status" value="1"/>
</dbReference>
<proteinExistence type="predicted"/>
<dbReference type="PANTHER" id="PTHR16423:SF6">
    <property type="entry name" value="TRIGGERING RECEPTOR EXPRESSED ON MYELOID CELLS 2-RELATED"/>
    <property type="match status" value="1"/>
</dbReference>
<dbReference type="InterPro" id="IPR013106">
    <property type="entry name" value="Ig_V-set"/>
</dbReference>
<accession>A0ABQ7SNC8</accession>
<evidence type="ECO:0000256" key="3">
    <source>
        <dbReference type="ARBA" id="ARBA00023319"/>
    </source>
</evidence>
<dbReference type="InterPro" id="IPR007110">
    <property type="entry name" value="Ig-like_dom"/>
</dbReference>
<keyword evidence="3" id="KW-0393">Immunoglobulin domain</keyword>
<feature type="domain" description="Ig-like" evidence="5">
    <location>
        <begin position="64"/>
        <end position="161"/>
    </location>
</feature>
<dbReference type="InterPro" id="IPR003599">
    <property type="entry name" value="Ig_sub"/>
</dbReference>
<feature type="non-terminal residue" evidence="6">
    <location>
        <position position="1"/>
    </location>
</feature>
<dbReference type="Pfam" id="PF07686">
    <property type="entry name" value="V-set"/>
    <property type="match status" value="1"/>
</dbReference>
<keyword evidence="7" id="KW-1185">Reference proteome</keyword>
<dbReference type="Gene3D" id="2.60.40.10">
    <property type="entry name" value="Immunoglobulins"/>
    <property type="match status" value="1"/>
</dbReference>
<evidence type="ECO:0000259" key="5">
    <source>
        <dbReference type="PROSITE" id="PS50835"/>
    </source>
</evidence>
<sequence length="255" mass="28750">LVCPLCLPRQKIICSCARPSFHLVGKFSILIDQREMERFVYLVCLISLSDAHTTEDVTVVYGVEGNPISINCSYSPKENQWRKKSWCKHISERECQHIVSARTFWMPFRKRRNGTTAIADNIDKGILTVTINPLQKHDAGLYQCKTDFLGIVNTLQKVKVNVLTGLRETEVPEELRAVHSISSTPSDLEVKLHMFVAGFLGIKLLIAVLILIIARSLKNRTTGDRNRRENENQLLPVTARMSVPVSSIAGNGWHS</sequence>
<dbReference type="InterPro" id="IPR013783">
    <property type="entry name" value="Ig-like_fold"/>
</dbReference>
<evidence type="ECO:0000256" key="4">
    <source>
        <dbReference type="SAM" id="Phobius"/>
    </source>
</evidence>
<reference evidence="6 7" key="1">
    <citation type="journal article" date="2022" name="Gigascience">
        <title>A chromosome-level genome assembly and annotation of the desert horned lizard, Phrynosoma platyrhinos, provides insight into chromosomal rearrangements among reptiles.</title>
        <authorList>
            <person name="Koochekian N."/>
            <person name="Ascanio A."/>
            <person name="Farleigh K."/>
            <person name="Card D.C."/>
            <person name="Schield D.R."/>
            <person name="Castoe T.A."/>
            <person name="Jezkova T."/>
        </authorList>
    </citation>
    <scope>NUCLEOTIDE SEQUENCE [LARGE SCALE GENOMIC DNA]</scope>
    <source>
        <strain evidence="6">NK-2021</strain>
    </source>
</reference>
<evidence type="ECO:0000313" key="7">
    <source>
        <dbReference type="Proteomes" id="UP000826234"/>
    </source>
</evidence>
<evidence type="ECO:0000313" key="6">
    <source>
        <dbReference type="EMBL" id="KAH0618824.1"/>
    </source>
</evidence>
<keyword evidence="4" id="KW-1133">Transmembrane helix</keyword>
<keyword evidence="4" id="KW-0472">Membrane</keyword>
<dbReference type="Proteomes" id="UP000826234">
    <property type="component" value="Unassembled WGS sequence"/>
</dbReference>
<evidence type="ECO:0000256" key="2">
    <source>
        <dbReference type="ARBA" id="ARBA00023157"/>
    </source>
</evidence>
<keyword evidence="1" id="KW-0732">Signal</keyword>
<keyword evidence="4" id="KW-0812">Transmembrane</keyword>
<feature type="transmembrane region" description="Helical" evidence="4">
    <location>
        <begin position="192"/>
        <end position="217"/>
    </location>
</feature>
<comment type="caution">
    <text evidence="6">The sequence shown here is derived from an EMBL/GenBank/DDBJ whole genome shotgun (WGS) entry which is preliminary data.</text>
</comment>
<organism evidence="6 7">
    <name type="scientific">Phrynosoma platyrhinos</name>
    <name type="common">Desert horned lizard</name>
    <dbReference type="NCBI Taxonomy" id="52577"/>
    <lineage>
        <taxon>Eukaryota</taxon>
        <taxon>Metazoa</taxon>
        <taxon>Chordata</taxon>
        <taxon>Craniata</taxon>
        <taxon>Vertebrata</taxon>
        <taxon>Euteleostomi</taxon>
        <taxon>Lepidosauria</taxon>
        <taxon>Squamata</taxon>
        <taxon>Bifurcata</taxon>
        <taxon>Unidentata</taxon>
        <taxon>Episquamata</taxon>
        <taxon>Toxicofera</taxon>
        <taxon>Iguania</taxon>
        <taxon>Phrynosomatidae</taxon>
        <taxon>Phrynosomatinae</taxon>
        <taxon>Phrynosoma</taxon>
    </lineage>
</organism>
<dbReference type="InterPro" id="IPR052314">
    <property type="entry name" value="Immune_rcpt_domain"/>
</dbReference>
<dbReference type="SUPFAM" id="SSF48726">
    <property type="entry name" value="Immunoglobulin"/>
    <property type="match status" value="1"/>
</dbReference>
<protein>
    <recommendedName>
        <fullName evidence="5">Ig-like domain-containing protein</fullName>
    </recommendedName>
</protein>
<keyword evidence="2" id="KW-1015">Disulfide bond</keyword>
<dbReference type="PROSITE" id="PS50835">
    <property type="entry name" value="IG_LIKE"/>
    <property type="match status" value="1"/>
</dbReference>